<evidence type="ECO:0000313" key="3">
    <source>
        <dbReference type="EMBL" id="MBK1827149.1"/>
    </source>
</evidence>
<keyword evidence="4" id="KW-1185">Reference proteome</keyword>
<dbReference type="EMBL" id="JAENII010000005">
    <property type="protein sequence ID" value="MBK1827149.1"/>
    <property type="molecule type" value="Genomic_DNA"/>
</dbReference>
<evidence type="ECO:0008006" key="5">
    <source>
        <dbReference type="Google" id="ProtNLM"/>
    </source>
</evidence>
<dbReference type="Proteomes" id="UP000658278">
    <property type="component" value="Unassembled WGS sequence"/>
</dbReference>
<feature type="signal peptide" evidence="2">
    <location>
        <begin position="1"/>
        <end position="18"/>
    </location>
</feature>
<dbReference type="RefSeq" id="WP_200278594.1">
    <property type="nucleotide sequence ID" value="NZ_JAENII010000005.1"/>
</dbReference>
<evidence type="ECO:0000256" key="2">
    <source>
        <dbReference type="SAM" id="SignalP"/>
    </source>
</evidence>
<keyword evidence="1" id="KW-0812">Transmembrane</keyword>
<name>A0A934VEB9_9BACT</name>
<keyword evidence="1" id="KW-0472">Membrane</keyword>
<accession>A0A934VEB9</accession>
<proteinExistence type="predicted"/>
<protein>
    <recommendedName>
        <fullName evidence="5">TPM domain-containing protein</fullName>
    </recommendedName>
</protein>
<feature type="chain" id="PRO_5037578924" description="TPM domain-containing protein" evidence="2">
    <location>
        <begin position="19"/>
        <end position="293"/>
    </location>
</feature>
<comment type="caution">
    <text evidence="3">The sequence shown here is derived from an EMBL/GenBank/DDBJ whole genome shotgun (WGS) entry which is preliminary data.</text>
</comment>
<sequence>MRVCCVAAILSLASLAGAEEFGPSLPEEGLGLPGVAIPADCWPDYFGGPAEDDLVDPQGLLNSRERKDREEFLRYHADDSRIRLRAMIFDHDQRFPSDMERHLEPWLSSGEPTALLLYRMGEPARAELHFSSDLAQEVPRVEVGRLIGQAARAAQEEVGDLDQFKEFCLQVSIRLYWIERSLGWVEEPADTIPVAEPEPIEEASGSELIKEAVRGAWDAGGLPFLVALSSFISFAVLRFIIRSRRRYRFPEFEMDPRLGGAHGAGVGAVISFGSTTQSPSAQKSPTVDCLGGI</sequence>
<gene>
    <name evidence="3" type="ORF">JIN81_08960</name>
</gene>
<reference evidence="3" key="1">
    <citation type="submission" date="2021-01" db="EMBL/GenBank/DDBJ databases">
        <title>Modified the classification status of verrucomicrobia.</title>
        <authorList>
            <person name="Feng X."/>
        </authorList>
    </citation>
    <scope>NUCLEOTIDE SEQUENCE</scope>
    <source>
        <strain evidence="3">KCTC 22201</strain>
    </source>
</reference>
<keyword evidence="1" id="KW-1133">Transmembrane helix</keyword>
<dbReference type="AlphaFoldDB" id="A0A934VEB9"/>
<keyword evidence="2" id="KW-0732">Signal</keyword>
<feature type="transmembrane region" description="Helical" evidence="1">
    <location>
        <begin position="222"/>
        <end position="241"/>
    </location>
</feature>
<organism evidence="3 4">
    <name type="scientific">Haloferula rosea</name>
    <dbReference type="NCBI Taxonomy" id="490093"/>
    <lineage>
        <taxon>Bacteria</taxon>
        <taxon>Pseudomonadati</taxon>
        <taxon>Verrucomicrobiota</taxon>
        <taxon>Verrucomicrobiia</taxon>
        <taxon>Verrucomicrobiales</taxon>
        <taxon>Verrucomicrobiaceae</taxon>
        <taxon>Haloferula</taxon>
    </lineage>
</organism>
<evidence type="ECO:0000256" key="1">
    <source>
        <dbReference type="SAM" id="Phobius"/>
    </source>
</evidence>
<evidence type="ECO:0000313" key="4">
    <source>
        <dbReference type="Proteomes" id="UP000658278"/>
    </source>
</evidence>